<evidence type="ECO:0000313" key="5">
    <source>
        <dbReference type="EMBL" id="KAJ6824328.1"/>
    </source>
</evidence>
<feature type="region of interest" description="Disordered" evidence="2">
    <location>
        <begin position="50"/>
        <end position="81"/>
    </location>
</feature>
<reference evidence="6" key="1">
    <citation type="journal article" date="2023" name="GigaByte">
        <title>Genome assembly of the bearded iris, Iris pallida Lam.</title>
        <authorList>
            <person name="Bruccoleri R.E."/>
            <person name="Oakeley E.J."/>
            <person name="Faust A.M.E."/>
            <person name="Altorfer M."/>
            <person name="Dessus-Babus S."/>
            <person name="Burckhardt D."/>
            <person name="Oertli M."/>
            <person name="Naumann U."/>
            <person name="Petersen F."/>
            <person name="Wong J."/>
        </authorList>
    </citation>
    <scope>NUCLEOTIDE SEQUENCE</scope>
    <source>
        <strain evidence="6">GSM-AAB239-AS_SAM_17_03QT</strain>
    </source>
</reference>
<dbReference type="EMBL" id="JANAVB010022200">
    <property type="protein sequence ID" value="KAJ6824328.1"/>
    <property type="molecule type" value="Genomic_DNA"/>
</dbReference>
<sequence length="464" mass="51861">MESTTPATFNMGSLARTVTKILRFRRNTTICSNKDDGMYKLKPSKAVEEYPSALSGPLGNAGGKEEDEKQQQPEATSNSRDAMESLVANLFASVSAIKASYAQLQVAQSPYDPETIQSSDQAVVSELKHLSGLKQSYFKKQLSPQPPPPMVAQIQEHRNLLKTYEITVKKLESEIQTKDSEIVSLHSQLMESDRHNRSLESRLHPGHTLSCLDDLHLSGLDPTHFLAAVRFAVRSIKAFAKLVMHEMEYSGWDLDAAAVSIQPDVHQKPKHLIYAFESFVCQKMLSGFQDRSFGLSSLEGQSSWEQRQFFVRFNEAKSAKLKQFLSSPKGISSGFGKFCRAKYLGLVHPKMEASFFGDLEQRELISSGRGFPETDFFMQFAEMARRVWLMHGLFFSFRTEMGASIFQMRKGCRFSEVYMESVVEGEVCDTGVSLKVVGFTVVPGFRVGKTVIQCKVYLSGGAGL</sequence>
<feature type="domain" description="GIL1/IRKI C-terminal" evidence="4">
    <location>
        <begin position="405"/>
        <end position="457"/>
    </location>
</feature>
<evidence type="ECO:0000256" key="1">
    <source>
        <dbReference type="SAM" id="Coils"/>
    </source>
</evidence>
<dbReference type="PANTHER" id="PTHR31161">
    <property type="entry name" value="PROTEIN GRAVITROPIC IN THE LIGHT 1"/>
    <property type="match status" value="1"/>
</dbReference>
<feature type="coiled-coil region" evidence="1">
    <location>
        <begin position="154"/>
        <end position="188"/>
    </location>
</feature>
<dbReference type="AlphaFoldDB" id="A0AAX6GQ25"/>
<dbReference type="GO" id="GO:0009959">
    <property type="term" value="P:negative gravitropism"/>
    <property type="evidence" value="ECO:0007669"/>
    <property type="project" value="InterPro"/>
</dbReference>
<comment type="caution">
    <text evidence="6">The sequence shown here is derived from an EMBL/GenBank/DDBJ whole genome shotgun (WGS) entry which is preliminary data.</text>
</comment>
<dbReference type="EMBL" id="JANAVB010017598">
    <property type="protein sequence ID" value="KAJ6830338.1"/>
    <property type="molecule type" value="Genomic_DNA"/>
</dbReference>
<accession>A0AAX6GQ25</accession>
<evidence type="ECO:0000259" key="4">
    <source>
        <dbReference type="Pfam" id="PF24994"/>
    </source>
</evidence>
<dbReference type="InterPro" id="IPR006943">
    <property type="entry name" value="DUF641_pln"/>
</dbReference>
<proteinExistence type="predicted"/>
<dbReference type="InterPro" id="IPR056813">
    <property type="entry name" value="GIL1_IRKI_C"/>
</dbReference>
<keyword evidence="1" id="KW-0175">Coiled coil</keyword>
<organism evidence="6 7">
    <name type="scientific">Iris pallida</name>
    <name type="common">Sweet iris</name>
    <dbReference type="NCBI Taxonomy" id="29817"/>
    <lineage>
        <taxon>Eukaryota</taxon>
        <taxon>Viridiplantae</taxon>
        <taxon>Streptophyta</taxon>
        <taxon>Embryophyta</taxon>
        <taxon>Tracheophyta</taxon>
        <taxon>Spermatophyta</taxon>
        <taxon>Magnoliopsida</taxon>
        <taxon>Liliopsida</taxon>
        <taxon>Asparagales</taxon>
        <taxon>Iridaceae</taxon>
        <taxon>Iridoideae</taxon>
        <taxon>Irideae</taxon>
        <taxon>Iris</taxon>
    </lineage>
</organism>
<dbReference type="InterPro" id="IPR040225">
    <property type="entry name" value="GIL1-like"/>
</dbReference>
<evidence type="ECO:0000259" key="3">
    <source>
        <dbReference type="Pfam" id="PF04859"/>
    </source>
</evidence>
<name>A0AAX6GQ25_IRIPA</name>
<evidence type="ECO:0000313" key="6">
    <source>
        <dbReference type="EMBL" id="KAJ6830338.1"/>
    </source>
</evidence>
<evidence type="ECO:0000313" key="7">
    <source>
        <dbReference type="Proteomes" id="UP001140949"/>
    </source>
</evidence>
<dbReference type="Proteomes" id="UP001140949">
    <property type="component" value="Unassembled WGS sequence"/>
</dbReference>
<keyword evidence="7" id="KW-1185">Reference proteome</keyword>
<protein>
    <recommendedName>
        <fullName evidence="8">DUF641 domain-containing protein</fullName>
    </recommendedName>
</protein>
<dbReference type="Pfam" id="PF24994">
    <property type="entry name" value="GIL1_IRKI_C"/>
    <property type="match status" value="1"/>
</dbReference>
<evidence type="ECO:0000256" key="2">
    <source>
        <dbReference type="SAM" id="MobiDB-lite"/>
    </source>
</evidence>
<evidence type="ECO:0008006" key="8">
    <source>
        <dbReference type="Google" id="ProtNLM"/>
    </source>
</evidence>
<dbReference type="Pfam" id="PF04859">
    <property type="entry name" value="DUF641"/>
    <property type="match status" value="1"/>
</dbReference>
<dbReference type="GO" id="GO:0009639">
    <property type="term" value="P:response to red or far red light"/>
    <property type="evidence" value="ECO:0007669"/>
    <property type="project" value="InterPro"/>
</dbReference>
<reference evidence="6" key="2">
    <citation type="submission" date="2023-04" db="EMBL/GenBank/DDBJ databases">
        <authorList>
            <person name="Bruccoleri R.E."/>
            <person name="Oakeley E.J."/>
            <person name="Faust A.-M."/>
            <person name="Dessus-Babus S."/>
            <person name="Altorfer M."/>
            <person name="Burckhardt D."/>
            <person name="Oertli M."/>
            <person name="Naumann U."/>
            <person name="Petersen F."/>
            <person name="Wong J."/>
        </authorList>
    </citation>
    <scope>NUCLEOTIDE SEQUENCE</scope>
    <source>
        <strain evidence="6">GSM-AAB239-AS_SAM_17_03QT</strain>
        <tissue evidence="6">Leaf</tissue>
    </source>
</reference>
<gene>
    <name evidence="6" type="ORF">M6B38_353875</name>
    <name evidence="5" type="ORF">M6B38_382635</name>
</gene>
<feature type="domain" description="DUF641" evidence="3">
    <location>
        <begin position="80"/>
        <end position="202"/>
    </location>
</feature>